<dbReference type="HOGENOM" id="CLU_017718_7_0_1"/>
<sequence>MIVGQSGLGKATFINTLFDSIVIPPREDAEIDLDLERIEPVRFVPYLYESDQSSKKLNITIIDTPGFGESLSNSQGCATILEYIEEQYDKFLAEESRINRIRKYEDSRVHVLLYFIAPTGHGLKDLDILLMKSVGKRVNIIPVIAKSDALTRSELLSFKQQVISDIKKYHIPIYEFEPHDFDESDVIQFKENAKQYLPFAIVGAEPEYIGISKSNGIRRGRQLPWGFVESISNIVSNM</sequence>
<dbReference type="InterPro" id="IPR030379">
    <property type="entry name" value="G_SEPTIN_dom"/>
</dbReference>
<keyword evidence="5" id="KW-1185">Reference proteome</keyword>
<evidence type="ECO:0000256" key="2">
    <source>
        <dbReference type="ARBA" id="ARBA00023134"/>
    </source>
</evidence>
<proteinExistence type="predicted"/>
<reference evidence="4 5" key="1">
    <citation type="submission" date="2014-04" db="EMBL/GenBank/DDBJ databases">
        <title>A new species of microsporidia sheds light on the evolution of extreme parasitism.</title>
        <authorList>
            <person name="Haag K.L."/>
            <person name="James T.Y."/>
            <person name="Larsson R."/>
            <person name="Schaer T.M."/>
            <person name="Refardt D."/>
            <person name="Pombert J.-F."/>
            <person name="Ebert D."/>
        </authorList>
    </citation>
    <scope>NUCLEOTIDE SEQUENCE [LARGE SCALE GENOMIC DNA]</scope>
    <source>
        <strain evidence="4 5">UGP3</strain>
        <tissue evidence="4">Spores</tissue>
    </source>
</reference>
<dbReference type="GO" id="GO:0005938">
    <property type="term" value="C:cell cortex"/>
    <property type="evidence" value="ECO:0007669"/>
    <property type="project" value="UniProtKB-ARBA"/>
</dbReference>
<keyword evidence="2" id="KW-0342">GTP-binding</keyword>
<dbReference type="PANTHER" id="PTHR18884">
    <property type="entry name" value="SEPTIN"/>
    <property type="match status" value="1"/>
</dbReference>
<dbReference type="SUPFAM" id="SSF52540">
    <property type="entry name" value="P-loop containing nucleoside triphosphate hydrolases"/>
    <property type="match status" value="1"/>
</dbReference>
<feature type="domain" description="Septin-type G" evidence="3">
    <location>
        <begin position="1"/>
        <end position="238"/>
    </location>
</feature>
<dbReference type="PROSITE" id="PS51719">
    <property type="entry name" value="G_SEPTIN"/>
    <property type="match status" value="1"/>
</dbReference>
<dbReference type="InterPro" id="IPR027417">
    <property type="entry name" value="P-loop_NTPase"/>
</dbReference>
<dbReference type="OrthoDB" id="416553at2759"/>
<dbReference type="Pfam" id="PF00735">
    <property type="entry name" value="Septin"/>
    <property type="match status" value="1"/>
</dbReference>
<evidence type="ECO:0000259" key="3">
    <source>
        <dbReference type="PROSITE" id="PS51719"/>
    </source>
</evidence>
<name>A0A098VP84_9MICR</name>
<dbReference type="VEuPathDB" id="MicrosporidiaDB:DI09_56p80"/>
<dbReference type="Proteomes" id="UP000029725">
    <property type="component" value="Unassembled WGS sequence"/>
</dbReference>
<comment type="caution">
    <text evidence="4">The sequence shown here is derived from an EMBL/GenBank/DDBJ whole genome shotgun (WGS) entry which is preliminary data.</text>
</comment>
<dbReference type="PIRSF" id="PIRSF006698">
    <property type="entry name" value="Septin"/>
    <property type="match status" value="1"/>
</dbReference>
<evidence type="ECO:0000256" key="1">
    <source>
        <dbReference type="ARBA" id="ARBA00022741"/>
    </source>
</evidence>
<protein>
    <recommendedName>
        <fullName evidence="3">Septin-type G domain-containing protein</fullName>
    </recommendedName>
</protein>
<gene>
    <name evidence="4" type="ORF">DI09_56p80</name>
</gene>
<dbReference type="RefSeq" id="XP_013237214.1">
    <property type="nucleotide sequence ID" value="XM_013381760.1"/>
</dbReference>
<evidence type="ECO:0000313" key="4">
    <source>
        <dbReference type="EMBL" id="KGG50770.1"/>
    </source>
</evidence>
<dbReference type="InterPro" id="IPR016491">
    <property type="entry name" value="Septin"/>
</dbReference>
<keyword evidence="1" id="KW-0547">Nucleotide-binding</keyword>
<dbReference type="GeneID" id="25260349"/>
<accession>A0A098VP84</accession>
<evidence type="ECO:0000313" key="5">
    <source>
        <dbReference type="Proteomes" id="UP000029725"/>
    </source>
</evidence>
<dbReference type="GO" id="GO:0005525">
    <property type="term" value="F:GTP binding"/>
    <property type="evidence" value="ECO:0007669"/>
    <property type="project" value="UniProtKB-KW"/>
</dbReference>
<dbReference type="AlphaFoldDB" id="A0A098VP84"/>
<dbReference type="Gene3D" id="3.40.50.300">
    <property type="entry name" value="P-loop containing nucleotide triphosphate hydrolases"/>
    <property type="match status" value="1"/>
</dbReference>
<dbReference type="GO" id="GO:0032156">
    <property type="term" value="C:septin cytoskeleton"/>
    <property type="evidence" value="ECO:0007669"/>
    <property type="project" value="UniProtKB-ARBA"/>
</dbReference>
<dbReference type="EMBL" id="JMKJ01000521">
    <property type="protein sequence ID" value="KGG50770.1"/>
    <property type="molecule type" value="Genomic_DNA"/>
</dbReference>
<organism evidence="4 5">
    <name type="scientific">Mitosporidium daphniae</name>
    <dbReference type="NCBI Taxonomy" id="1485682"/>
    <lineage>
        <taxon>Eukaryota</taxon>
        <taxon>Fungi</taxon>
        <taxon>Fungi incertae sedis</taxon>
        <taxon>Microsporidia</taxon>
        <taxon>Mitosporidium</taxon>
    </lineage>
</organism>